<dbReference type="PANTHER" id="PTHR43540:SF1">
    <property type="entry name" value="ISOCHORISMATASE HYDROLASE"/>
    <property type="match status" value="1"/>
</dbReference>
<evidence type="ECO:0000256" key="1">
    <source>
        <dbReference type="ARBA" id="ARBA00022801"/>
    </source>
</evidence>
<sequence length="195" mass="21289">MSARRLDSDRTALLVIDVQRGFDLWEARGMRRNNPEALARIADLLTLFREHGAPVFHIRHAGSTPASAFLPDSAGYEVQADAREIPGEPVLVKSVNSAFIGTDLEKRLCRAGINTVVLCGATTNHCVETTARMAGNLGFETLLPRDATWTYDRAGVDREIYPAEQIHAMTLANLQGEFAAIVSSTAIFQALRPAI</sequence>
<dbReference type="InterPro" id="IPR050272">
    <property type="entry name" value="Isochorismatase-like_hydrls"/>
</dbReference>
<evidence type="ECO:0000313" key="3">
    <source>
        <dbReference type="EMBL" id="HGC42951.1"/>
    </source>
</evidence>
<proteinExistence type="predicted"/>
<reference evidence="3" key="1">
    <citation type="journal article" date="2020" name="mSystems">
        <title>Genome- and Community-Level Interaction Insights into Carbon Utilization and Element Cycling Functions of Hydrothermarchaeota in Hydrothermal Sediment.</title>
        <authorList>
            <person name="Zhou Z."/>
            <person name="Liu Y."/>
            <person name="Xu W."/>
            <person name="Pan J."/>
            <person name="Luo Z.H."/>
            <person name="Li M."/>
        </authorList>
    </citation>
    <scope>NUCLEOTIDE SEQUENCE</scope>
    <source>
        <strain evidence="3">SpSt-997</strain>
    </source>
</reference>
<dbReference type="GO" id="GO:0016787">
    <property type="term" value="F:hydrolase activity"/>
    <property type="evidence" value="ECO:0007669"/>
    <property type="project" value="UniProtKB-KW"/>
</dbReference>
<organism evidence="3">
    <name type="scientific">Acidicaldus sp</name>
    <dbReference type="NCBI Taxonomy" id="1872105"/>
    <lineage>
        <taxon>Bacteria</taxon>
        <taxon>Pseudomonadati</taxon>
        <taxon>Pseudomonadota</taxon>
        <taxon>Alphaproteobacteria</taxon>
        <taxon>Acetobacterales</taxon>
        <taxon>Acetobacteraceae</taxon>
        <taxon>Acidicaldus</taxon>
    </lineage>
</organism>
<dbReference type="CDD" id="cd01014">
    <property type="entry name" value="nicotinamidase_related"/>
    <property type="match status" value="1"/>
</dbReference>
<dbReference type="EMBL" id="DTQM01000134">
    <property type="protein sequence ID" value="HGC42951.1"/>
    <property type="molecule type" value="Genomic_DNA"/>
</dbReference>
<keyword evidence="1 3" id="KW-0378">Hydrolase</keyword>
<dbReference type="InterPro" id="IPR000868">
    <property type="entry name" value="Isochorismatase-like_dom"/>
</dbReference>
<protein>
    <submittedName>
        <fullName evidence="3">Cysteine hydrolase</fullName>
    </submittedName>
</protein>
<feature type="domain" description="Isochorismatase-like" evidence="2">
    <location>
        <begin position="11"/>
        <end position="180"/>
    </location>
</feature>
<dbReference type="InterPro" id="IPR036380">
    <property type="entry name" value="Isochorismatase-like_sf"/>
</dbReference>
<dbReference type="Pfam" id="PF00857">
    <property type="entry name" value="Isochorismatase"/>
    <property type="match status" value="1"/>
</dbReference>
<dbReference type="Gene3D" id="3.40.50.850">
    <property type="entry name" value="Isochorismatase-like"/>
    <property type="match status" value="1"/>
</dbReference>
<gene>
    <name evidence="3" type="ORF">ENY07_06990</name>
</gene>
<evidence type="ECO:0000259" key="2">
    <source>
        <dbReference type="Pfam" id="PF00857"/>
    </source>
</evidence>
<dbReference type="SUPFAM" id="SSF52499">
    <property type="entry name" value="Isochorismatase-like hydrolases"/>
    <property type="match status" value="1"/>
</dbReference>
<accession>A0A8J4H9Z5</accession>
<name>A0A8J4H9Z5_9PROT</name>
<comment type="caution">
    <text evidence="3">The sequence shown here is derived from an EMBL/GenBank/DDBJ whole genome shotgun (WGS) entry which is preliminary data.</text>
</comment>
<dbReference type="PANTHER" id="PTHR43540">
    <property type="entry name" value="PEROXYUREIDOACRYLATE/UREIDOACRYLATE AMIDOHYDROLASE-RELATED"/>
    <property type="match status" value="1"/>
</dbReference>
<dbReference type="AlphaFoldDB" id="A0A8J4H9Z5"/>